<proteinExistence type="predicted"/>
<evidence type="ECO:0000313" key="4">
    <source>
        <dbReference type="Proteomes" id="UP001363151"/>
    </source>
</evidence>
<dbReference type="PANTHER" id="PTHR48051:SF1">
    <property type="entry name" value="RAS SUPPRESSOR PROTEIN 1"/>
    <property type="match status" value="1"/>
</dbReference>
<dbReference type="SMART" id="SM00369">
    <property type="entry name" value="LRR_TYP"/>
    <property type="match status" value="5"/>
</dbReference>
<comment type="caution">
    <text evidence="3">The sequence shown here is derived from an EMBL/GenBank/DDBJ whole genome shotgun (WGS) entry which is preliminary data.</text>
</comment>
<name>A0ABR1GDW8_AURAN</name>
<evidence type="ECO:0000256" key="1">
    <source>
        <dbReference type="ARBA" id="ARBA00022614"/>
    </source>
</evidence>
<dbReference type="Gene3D" id="3.80.10.10">
    <property type="entry name" value="Ribonuclease Inhibitor"/>
    <property type="match status" value="2"/>
</dbReference>
<evidence type="ECO:0000313" key="3">
    <source>
        <dbReference type="EMBL" id="KAK7254011.1"/>
    </source>
</evidence>
<dbReference type="EMBL" id="JBBJCI010000033">
    <property type="protein sequence ID" value="KAK7254011.1"/>
    <property type="molecule type" value="Genomic_DNA"/>
</dbReference>
<dbReference type="PANTHER" id="PTHR48051">
    <property type="match status" value="1"/>
</dbReference>
<dbReference type="Pfam" id="PF13855">
    <property type="entry name" value="LRR_8"/>
    <property type="match status" value="1"/>
</dbReference>
<accession>A0ABR1GDW8</accession>
<dbReference type="InterPro" id="IPR050216">
    <property type="entry name" value="LRR_domain-containing"/>
</dbReference>
<dbReference type="Proteomes" id="UP001363151">
    <property type="component" value="Unassembled WGS sequence"/>
</dbReference>
<sequence length="530" mass="56028">MRRWKVKAKGAIVREAAALDSAKVGTLQAKQACASDASCYVDGKERVRLVEPLAGWVSTKCLAAVREPAADADRTMVDARGRGLADVASSGADASTKCLWLDNNAIETADVSGCPGLETLVLTNNRVATVVGALDELREFVANGNALAALPGGLGKARDIVLDDNALAALPEALGDLGELQTLFAQRNEIASLPAAVGALGRLQTLGLAGNLLSRVPRELGRATHLRRLELRHNRLAALPDELGDLALLEALLLDHNRLAALPRLDRLDRLEVLDCARNELKSCELAGLTRLRDASLDDNRLAACPETPPSLARLWLHGNGLAAPPTRARCYVERGDGAVLGAGVATLPFRNFAAAKRARHCVVAFGVERLGEWGGVLHRARPDVDAGFVFDSRRTGYADAGGFRSWLETLADTYDVLSFVGSSQGAFGCLRHADVATGAVLAFSPMRHDCNVPAVDWQATFPPLAGGGAAVRVVVGKAHARDVRAARELRSALGPAVAVVELDSAGHGADMLIPDRAALDAYVREGLPR</sequence>
<protein>
    <recommendedName>
        <fullName evidence="5">Leucine-rich repeat domain-containing protein</fullName>
    </recommendedName>
</protein>
<dbReference type="InterPro" id="IPR003591">
    <property type="entry name" value="Leu-rich_rpt_typical-subtyp"/>
</dbReference>
<keyword evidence="1" id="KW-0433">Leucine-rich repeat</keyword>
<gene>
    <name evidence="3" type="ORF">SO694_00003732</name>
</gene>
<dbReference type="InterPro" id="IPR001611">
    <property type="entry name" value="Leu-rich_rpt"/>
</dbReference>
<organism evidence="3 4">
    <name type="scientific">Aureococcus anophagefferens</name>
    <name type="common">Harmful bloom alga</name>
    <dbReference type="NCBI Taxonomy" id="44056"/>
    <lineage>
        <taxon>Eukaryota</taxon>
        <taxon>Sar</taxon>
        <taxon>Stramenopiles</taxon>
        <taxon>Ochrophyta</taxon>
        <taxon>Pelagophyceae</taxon>
        <taxon>Pelagomonadales</taxon>
        <taxon>Pelagomonadaceae</taxon>
        <taxon>Aureococcus</taxon>
    </lineage>
</organism>
<keyword evidence="4" id="KW-1185">Reference proteome</keyword>
<evidence type="ECO:0000256" key="2">
    <source>
        <dbReference type="ARBA" id="ARBA00022737"/>
    </source>
</evidence>
<dbReference type="InterPro" id="IPR032675">
    <property type="entry name" value="LRR_dom_sf"/>
</dbReference>
<keyword evidence="2" id="KW-0677">Repeat</keyword>
<reference evidence="3 4" key="1">
    <citation type="submission" date="2024-03" db="EMBL/GenBank/DDBJ databases">
        <title>Aureococcus anophagefferens CCMP1851 and Kratosvirus quantuckense: Draft genome of a second virus-susceptible host strain in the model system.</title>
        <authorList>
            <person name="Chase E."/>
            <person name="Truchon A.R."/>
            <person name="Schepens W."/>
            <person name="Wilhelm S.W."/>
        </authorList>
    </citation>
    <scope>NUCLEOTIDE SEQUENCE [LARGE SCALE GENOMIC DNA]</scope>
    <source>
        <strain evidence="3 4">CCMP1851</strain>
    </source>
</reference>
<dbReference type="SUPFAM" id="SSF52058">
    <property type="entry name" value="L domain-like"/>
    <property type="match status" value="1"/>
</dbReference>
<evidence type="ECO:0008006" key="5">
    <source>
        <dbReference type="Google" id="ProtNLM"/>
    </source>
</evidence>